<protein>
    <submittedName>
        <fullName evidence="1">Uncharacterized protein</fullName>
    </submittedName>
</protein>
<evidence type="ECO:0000313" key="2">
    <source>
        <dbReference type="Proteomes" id="UP000185860"/>
    </source>
</evidence>
<accession>A0A1U7IM18</accession>
<dbReference type="Proteomes" id="UP000185860">
    <property type="component" value="Unassembled WGS sequence"/>
</dbReference>
<comment type="caution">
    <text evidence="1">The sequence shown here is derived from an EMBL/GenBank/DDBJ whole genome shotgun (WGS) entry which is preliminary data.</text>
</comment>
<name>A0A1U7IM18_9CYAN</name>
<dbReference type="AlphaFoldDB" id="A0A1U7IM18"/>
<reference evidence="1 2" key="1">
    <citation type="submission" date="2016-11" db="EMBL/GenBank/DDBJ databases">
        <title>Draft Genome Sequences of Nine Cyanobacterial Strains from Diverse Habitats.</title>
        <authorList>
            <person name="Zhu T."/>
            <person name="Hou S."/>
            <person name="Lu X."/>
            <person name="Hess W.R."/>
        </authorList>
    </citation>
    <scope>NUCLEOTIDE SEQUENCE [LARGE SCALE GENOMIC DNA]</scope>
    <source>
        <strain evidence="1 2">IAM M-71</strain>
    </source>
</reference>
<sequence length="79" mass="8707">MQTEEIKNWPPQPDPSWPYAPLYDGLTAIFNKAIVLRSQITNIEEPNAQTDKKVAAQLTEISGLVNGLVDSFGAEINAH</sequence>
<evidence type="ECO:0000313" key="1">
    <source>
        <dbReference type="EMBL" id="OKH38339.1"/>
    </source>
</evidence>
<organism evidence="1 2">
    <name type="scientific">[Phormidium ambiguum] IAM M-71</name>
    <dbReference type="NCBI Taxonomy" id="454136"/>
    <lineage>
        <taxon>Bacteria</taxon>
        <taxon>Bacillati</taxon>
        <taxon>Cyanobacteriota</taxon>
        <taxon>Cyanophyceae</taxon>
        <taxon>Oscillatoriophycideae</taxon>
        <taxon>Aerosakkonematales</taxon>
        <taxon>Aerosakkonemataceae</taxon>
        <taxon>Floridanema</taxon>
    </lineage>
</organism>
<dbReference type="STRING" id="454136.NIES2119_09895"/>
<gene>
    <name evidence="1" type="ORF">NIES2119_09895</name>
</gene>
<proteinExistence type="predicted"/>
<dbReference type="RefSeq" id="WP_073593306.1">
    <property type="nucleotide sequence ID" value="NZ_MRCE01000008.1"/>
</dbReference>
<dbReference type="EMBL" id="MRCE01000008">
    <property type="protein sequence ID" value="OKH38339.1"/>
    <property type="molecule type" value="Genomic_DNA"/>
</dbReference>